<feature type="DNA-binding region" description="OmpR/PhoB-type" evidence="9">
    <location>
        <begin position="132"/>
        <end position="231"/>
    </location>
</feature>
<keyword evidence="6" id="KW-0804">Transcription</keyword>
<evidence type="ECO:0000256" key="7">
    <source>
        <dbReference type="ARBA" id="ARBA00024867"/>
    </source>
</evidence>
<dbReference type="PROSITE" id="PS51755">
    <property type="entry name" value="OMPR_PHOB"/>
    <property type="match status" value="1"/>
</dbReference>
<evidence type="ECO:0000259" key="11">
    <source>
        <dbReference type="PROSITE" id="PS51755"/>
    </source>
</evidence>
<dbReference type="SMART" id="SM00448">
    <property type="entry name" value="REC"/>
    <property type="match status" value="1"/>
</dbReference>
<dbReference type="PANTHER" id="PTHR48111:SF40">
    <property type="entry name" value="PHOSPHATE REGULON TRANSCRIPTIONAL REGULATORY PROTEIN PHOB"/>
    <property type="match status" value="1"/>
</dbReference>
<evidence type="ECO:0000256" key="1">
    <source>
        <dbReference type="ARBA" id="ARBA00018672"/>
    </source>
</evidence>
<feature type="domain" description="Response regulatory" evidence="10">
    <location>
        <begin position="10"/>
        <end position="124"/>
    </location>
</feature>
<dbReference type="InterPro" id="IPR011006">
    <property type="entry name" value="CheY-like_superfamily"/>
</dbReference>
<proteinExistence type="predicted"/>
<protein>
    <recommendedName>
        <fullName evidence="1">Stage 0 sporulation protein A homolog</fullName>
    </recommendedName>
</protein>
<evidence type="ECO:0000313" key="13">
    <source>
        <dbReference type="Proteomes" id="UP000712157"/>
    </source>
</evidence>
<dbReference type="AlphaFoldDB" id="A0A949NF63"/>
<sequence>MEKTFLQTKKVMLVDDEPDLLKMVSAILADDGFENIVAAATVKAAVNVCKEEKPDLLILDVMLPDGDGFSLMRQIRQFTNVPVIFLTAKDEAADKLAGLGLGADDYIVKPFLPQELLLRVYAILRRCYKEESNIIKLEGCTVDFSRAEVKRDGKTIPLTAKEHVLLETLARNEGKIVTLDALCEALWGDNPFGYENSLNAHVRRIREKIEVSPSKPVSLITIKGLGYKLNIRK</sequence>
<dbReference type="Pfam" id="PF00486">
    <property type="entry name" value="Trans_reg_C"/>
    <property type="match status" value="1"/>
</dbReference>
<accession>A0A949NF63</accession>
<dbReference type="SMART" id="SM00862">
    <property type="entry name" value="Trans_reg_C"/>
    <property type="match status" value="1"/>
</dbReference>
<name>A0A949NF63_9FIRM</name>
<evidence type="ECO:0000313" key="12">
    <source>
        <dbReference type="EMBL" id="MBU9737269.1"/>
    </source>
</evidence>
<keyword evidence="5 9" id="KW-0238">DNA-binding</keyword>
<evidence type="ECO:0000259" key="10">
    <source>
        <dbReference type="PROSITE" id="PS50110"/>
    </source>
</evidence>
<dbReference type="RefSeq" id="WP_238721866.1">
    <property type="nucleotide sequence ID" value="NZ_JAHQCW010000018.1"/>
</dbReference>
<comment type="function">
    <text evidence="7">May play the central regulatory role in sporulation. It may be an element of the effector pathway responsible for the activation of sporulation genes in response to nutritional stress. Spo0A may act in concert with spo0H (a sigma factor) to control the expression of some genes that are critical to the sporulation process.</text>
</comment>
<evidence type="ECO:0000256" key="8">
    <source>
        <dbReference type="PROSITE-ProRule" id="PRU00169"/>
    </source>
</evidence>
<dbReference type="CDD" id="cd17574">
    <property type="entry name" value="REC_OmpR"/>
    <property type="match status" value="1"/>
</dbReference>
<keyword evidence="2 8" id="KW-0597">Phosphoprotein</keyword>
<dbReference type="InterPro" id="IPR001867">
    <property type="entry name" value="OmpR/PhoB-type_DNA-bd"/>
</dbReference>
<evidence type="ECO:0000256" key="5">
    <source>
        <dbReference type="ARBA" id="ARBA00023125"/>
    </source>
</evidence>
<dbReference type="InterPro" id="IPR001789">
    <property type="entry name" value="Sig_transdc_resp-reg_receiver"/>
</dbReference>
<keyword evidence="3" id="KW-0902">Two-component regulatory system</keyword>
<dbReference type="Gene3D" id="1.10.10.10">
    <property type="entry name" value="Winged helix-like DNA-binding domain superfamily/Winged helix DNA-binding domain"/>
    <property type="match status" value="1"/>
</dbReference>
<dbReference type="Gene3D" id="6.10.250.690">
    <property type="match status" value="1"/>
</dbReference>
<reference evidence="12" key="1">
    <citation type="submission" date="2021-06" db="EMBL/GenBank/DDBJ databases">
        <title>Description of novel taxa of the family Lachnospiraceae.</title>
        <authorList>
            <person name="Chaplin A.V."/>
            <person name="Sokolova S.R."/>
            <person name="Pikina A.P."/>
            <person name="Korzhanova M."/>
            <person name="Belova V."/>
            <person name="Korostin D."/>
            <person name="Efimov B.A."/>
        </authorList>
    </citation>
    <scope>NUCLEOTIDE SEQUENCE</scope>
    <source>
        <strain evidence="12">ASD5720</strain>
    </source>
</reference>
<evidence type="ECO:0000256" key="2">
    <source>
        <dbReference type="ARBA" id="ARBA00022553"/>
    </source>
</evidence>
<evidence type="ECO:0000256" key="6">
    <source>
        <dbReference type="ARBA" id="ARBA00023163"/>
    </source>
</evidence>
<feature type="domain" description="OmpR/PhoB-type" evidence="11">
    <location>
        <begin position="132"/>
        <end position="231"/>
    </location>
</feature>
<dbReference type="PANTHER" id="PTHR48111">
    <property type="entry name" value="REGULATOR OF RPOS"/>
    <property type="match status" value="1"/>
</dbReference>
<keyword evidence="4" id="KW-0805">Transcription regulation</keyword>
<evidence type="ECO:0000256" key="3">
    <source>
        <dbReference type="ARBA" id="ARBA00023012"/>
    </source>
</evidence>
<organism evidence="12 13">
    <name type="scientific">Diplocloster agilis</name>
    <dbReference type="NCBI Taxonomy" id="2850323"/>
    <lineage>
        <taxon>Bacteria</taxon>
        <taxon>Bacillati</taxon>
        <taxon>Bacillota</taxon>
        <taxon>Clostridia</taxon>
        <taxon>Lachnospirales</taxon>
        <taxon>Lachnospiraceae</taxon>
        <taxon>Diplocloster</taxon>
    </lineage>
</organism>
<evidence type="ECO:0000256" key="4">
    <source>
        <dbReference type="ARBA" id="ARBA00023015"/>
    </source>
</evidence>
<dbReference type="GO" id="GO:0032993">
    <property type="term" value="C:protein-DNA complex"/>
    <property type="evidence" value="ECO:0007669"/>
    <property type="project" value="TreeGrafter"/>
</dbReference>
<dbReference type="CDD" id="cd00383">
    <property type="entry name" value="trans_reg_C"/>
    <property type="match status" value="1"/>
</dbReference>
<dbReference type="GO" id="GO:0006355">
    <property type="term" value="P:regulation of DNA-templated transcription"/>
    <property type="evidence" value="ECO:0007669"/>
    <property type="project" value="InterPro"/>
</dbReference>
<dbReference type="Proteomes" id="UP000712157">
    <property type="component" value="Unassembled WGS sequence"/>
</dbReference>
<dbReference type="Gene3D" id="3.40.50.2300">
    <property type="match status" value="1"/>
</dbReference>
<dbReference type="SUPFAM" id="SSF52172">
    <property type="entry name" value="CheY-like"/>
    <property type="match status" value="1"/>
</dbReference>
<dbReference type="EMBL" id="JAHQCW010000018">
    <property type="protein sequence ID" value="MBU9737269.1"/>
    <property type="molecule type" value="Genomic_DNA"/>
</dbReference>
<evidence type="ECO:0000256" key="9">
    <source>
        <dbReference type="PROSITE-ProRule" id="PRU01091"/>
    </source>
</evidence>
<dbReference type="GO" id="GO:0005829">
    <property type="term" value="C:cytosol"/>
    <property type="evidence" value="ECO:0007669"/>
    <property type="project" value="TreeGrafter"/>
</dbReference>
<comment type="caution">
    <text evidence="12">The sequence shown here is derived from an EMBL/GenBank/DDBJ whole genome shotgun (WGS) entry which is preliminary data.</text>
</comment>
<dbReference type="InterPro" id="IPR039420">
    <property type="entry name" value="WalR-like"/>
</dbReference>
<dbReference type="GO" id="GO:0000156">
    <property type="term" value="F:phosphorelay response regulator activity"/>
    <property type="evidence" value="ECO:0007669"/>
    <property type="project" value="TreeGrafter"/>
</dbReference>
<dbReference type="PROSITE" id="PS50110">
    <property type="entry name" value="RESPONSE_REGULATORY"/>
    <property type="match status" value="1"/>
</dbReference>
<dbReference type="Pfam" id="PF00072">
    <property type="entry name" value="Response_reg"/>
    <property type="match status" value="1"/>
</dbReference>
<dbReference type="InterPro" id="IPR036388">
    <property type="entry name" value="WH-like_DNA-bd_sf"/>
</dbReference>
<keyword evidence="13" id="KW-1185">Reference proteome</keyword>
<dbReference type="GO" id="GO:0000976">
    <property type="term" value="F:transcription cis-regulatory region binding"/>
    <property type="evidence" value="ECO:0007669"/>
    <property type="project" value="TreeGrafter"/>
</dbReference>
<feature type="modified residue" description="4-aspartylphosphate" evidence="8">
    <location>
        <position position="60"/>
    </location>
</feature>
<gene>
    <name evidence="12" type="ORF">KTH89_12030</name>
</gene>